<accession>A0A183EE95</accession>
<dbReference type="WBParaSite" id="GPUH_0001931101-mRNA-1">
    <property type="protein sequence ID" value="GPUH_0001931101-mRNA-1"/>
    <property type="gene ID" value="GPUH_0001931101"/>
</dbReference>
<proteinExistence type="predicted"/>
<organism evidence="3">
    <name type="scientific">Gongylonema pulchrum</name>
    <dbReference type="NCBI Taxonomy" id="637853"/>
    <lineage>
        <taxon>Eukaryota</taxon>
        <taxon>Metazoa</taxon>
        <taxon>Ecdysozoa</taxon>
        <taxon>Nematoda</taxon>
        <taxon>Chromadorea</taxon>
        <taxon>Rhabditida</taxon>
        <taxon>Spirurina</taxon>
        <taxon>Spiruromorpha</taxon>
        <taxon>Spiruroidea</taxon>
        <taxon>Gongylonematidae</taxon>
        <taxon>Gongylonema</taxon>
    </lineage>
</organism>
<dbReference type="Proteomes" id="UP000271098">
    <property type="component" value="Unassembled WGS sequence"/>
</dbReference>
<sequence>MSLSKPSLQTVANSLSASQLQQQQQKPNVQVTLRNANPADALRPGSDSRKIVTITTGLMDDAREFEGFSFFVDKRFRNLSGAKKLSYFREFCPKKEKNSTGSDSRKIVTITTGLMDDDITRNLRISCFSPINDYII</sequence>
<reference evidence="3" key="1">
    <citation type="submission" date="2016-06" db="UniProtKB">
        <authorList>
            <consortium name="WormBaseParasite"/>
        </authorList>
    </citation>
    <scope>IDENTIFICATION</scope>
</reference>
<evidence type="ECO:0000313" key="3">
    <source>
        <dbReference type="WBParaSite" id="GPUH_0001931101-mRNA-1"/>
    </source>
</evidence>
<protein>
    <submittedName>
        <fullName evidence="3">Kinesin motor domain-containing protein</fullName>
    </submittedName>
</protein>
<dbReference type="AlphaFoldDB" id="A0A183EE95"/>
<name>A0A183EE95_9BILA</name>
<gene>
    <name evidence="1" type="ORF">GPUH_LOCUS19286</name>
</gene>
<evidence type="ECO:0000313" key="1">
    <source>
        <dbReference type="EMBL" id="VDN33530.1"/>
    </source>
</evidence>
<keyword evidence="2" id="KW-1185">Reference proteome</keyword>
<reference evidence="1 2" key="2">
    <citation type="submission" date="2018-11" db="EMBL/GenBank/DDBJ databases">
        <authorList>
            <consortium name="Pathogen Informatics"/>
        </authorList>
    </citation>
    <scope>NUCLEOTIDE SEQUENCE [LARGE SCALE GENOMIC DNA]</scope>
</reference>
<dbReference type="EMBL" id="UYRT01088253">
    <property type="protein sequence ID" value="VDN33530.1"/>
    <property type="molecule type" value="Genomic_DNA"/>
</dbReference>
<evidence type="ECO:0000313" key="2">
    <source>
        <dbReference type="Proteomes" id="UP000271098"/>
    </source>
</evidence>